<keyword evidence="8" id="KW-1185">Reference proteome</keyword>
<keyword evidence="7" id="KW-0969">Cilium</keyword>
<feature type="domain" description="OmpA-like" evidence="6">
    <location>
        <begin position="526"/>
        <end position="648"/>
    </location>
</feature>
<evidence type="ECO:0000256" key="5">
    <source>
        <dbReference type="SAM" id="SignalP"/>
    </source>
</evidence>
<dbReference type="InterPro" id="IPR036737">
    <property type="entry name" value="OmpA-like_sf"/>
</dbReference>
<dbReference type="PRINTS" id="PR01021">
    <property type="entry name" value="OMPADOMAIN"/>
</dbReference>
<dbReference type="CDD" id="cd07185">
    <property type="entry name" value="OmpA_C-like"/>
    <property type="match status" value="1"/>
</dbReference>
<dbReference type="Pfam" id="PF07676">
    <property type="entry name" value="PD40"/>
    <property type="match status" value="1"/>
</dbReference>
<evidence type="ECO:0000259" key="6">
    <source>
        <dbReference type="PROSITE" id="PS51123"/>
    </source>
</evidence>
<dbReference type="Proteomes" id="UP000282759">
    <property type="component" value="Unassembled WGS sequence"/>
</dbReference>
<evidence type="ECO:0000256" key="1">
    <source>
        <dbReference type="ARBA" id="ARBA00004442"/>
    </source>
</evidence>
<dbReference type="InterPro" id="IPR011990">
    <property type="entry name" value="TPR-like_helical_dom_sf"/>
</dbReference>
<evidence type="ECO:0000256" key="2">
    <source>
        <dbReference type="ARBA" id="ARBA00023136"/>
    </source>
</evidence>
<dbReference type="InterPro" id="IPR011659">
    <property type="entry name" value="WD40"/>
</dbReference>
<evidence type="ECO:0000313" key="8">
    <source>
        <dbReference type="Proteomes" id="UP000282759"/>
    </source>
</evidence>
<dbReference type="GO" id="GO:0009279">
    <property type="term" value="C:cell outer membrane"/>
    <property type="evidence" value="ECO:0007669"/>
    <property type="project" value="UniProtKB-SubCell"/>
</dbReference>
<sequence>MKRILSFIILIAVLSLLAKNSHAQSAVKQADEEYRLFNYEKAAELYLKAFKRDSTLYIASRLANSYRMMRDYENTELWYSRVVEMDRQNPEYALYYAEALRNNSKYVEAKAQFSRYYTLKRDFSRAQLKTLTAATDSAIRWLASPVPAEVENVRELNSEGSDWGAVRYNDLVVFTSDRENNTVQQIRKKKPLLYFDNGKDIDRKVYGWTGNAYLRLYQRAADDTVRIFPFSAGTDYHTGPASFTADGNQMYVVLTRTTAKKNKADSIETYKLEVYSSQKNASEANWSKQTGFRHNNNEKWSVGDPSITKGGDTLYFASDMPGGMGGTDIFYCVKDAAGNWGQPVNLKTVNSSGNERTPFVDAAGDLYFSSDTGIGMGGLDIFKASRTGADTYGPRQNLRYPFNSPRDDFAFVIYDNGTTGYFSSNRAGGFGSDDIYSFTQAPPLKLEGIAYDKTTRQPLAGTLVTLGKTAVRTDATGKYSFTVQPNATYPLRGEKATYLTESETVSTQGVIPPKTIRKDLYLDKIVLNKAIKIDNIYYDYDQSYIRPDAAIELNKIIKLLKDNPTIEIELGSHTDSRGNDDYNMALSRRRANAAVDYIITEGDIDEERITARGYGETRLLNRCSNGVKCSETEHQQNRRTEFTIVRYNGQ</sequence>
<dbReference type="PROSITE" id="PS51123">
    <property type="entry name" value="OMPA_2"/>
    <property type="match status" value="1"/>
</dbReference>
<dbReference type="Pfam" id="PF00691">
    <property type="entry name" value="OmpA"/>
    <property type="match status" value="1"/>
</dbReference>
<keyword evidence="3" id="KW-0998">Cell outer membrane</keyword>
<keyword evidence="7" id="KW-0966">Cell projection</keyword>
<dbReference type="InterPro" id="IPR006665">
    <property type="entry name" value="OmpA-like"/>
</dbReference>
<name>A0A437MUP0_9SPHI</name>
<dbReference type="InterPro" id="IPR050330">
    <property type="entry name" value="Bact_OuterMem_StrucFunc"/>
</dbReference>
<dbReference type="Gene3D" id="2.60.40.1120">
    <property type="entry name" value="Carboxypeptidase-like, regulatory domain"/>
    <property type="match status" value="1"/>
</dbReference>
<dbReference type="OrthoDB" id="9809364at2"/>
<comment type="subcellular location">
    <subcellularLocation>
        <location evidence="1">Cell outer membrane</location>
    </subcellularLocation>
</comment>
<protein>
    <submittedName>
        <fullName evidence="7">Flagellar motor protein MotB</fullName>
    </submittedName>
</protein>
<feature type="chain" id="PRO_5018974141" evidence="5">
    <location>
        <begin position="24"/>
        <end position="650"/>
    </location>
</feature>
<dbReference type="PANTHER" id="PTHR30329:SF21">
    <property type="entry name" value="LIPOPROTEIN YIAD-RELATED"/>
    <property type="match status" value="1"/>
</dbReference>
<dbReference type="Gene3D" id="3.30.1330.60">
    <property type="entry name" value="OmpA-like domain"/>
    <property type="match status" value="1"/>
</dbReference>
<gene>
    <name evidence="7" type="ORF">EOD41_05370</name>
</gene>
<dbReference type="SUPFAM" id="SSF82171">
    <property type="entry name" value="DPP6 N-terminal domain-like"/>
    <property type="match status" value="1"/>
</dbReference>
<keyword evidence="5" id="KW-0732">Signal</keyword>
<proteinExistence type="predicted"/>
<evidence type="ECO:0000313" key="7">
    <source>
        <dbReference type="EMBL" id="RVU01394.1"/>
    </source>
</evidence>
<comment type="caution">
    <text evidence="7">The sequence shown here is derived from an EMBL/GenBank/DDBJ whole genome shotgun (WGS) entry which is preliminary data.</text>
</comment>
<organism evidence="7 8">
    <name type="scientific">Mucilaginibacter limnophilus</name>
    <dbReference type="NCBI Taxonomy" id="1932778"/>
    <lineage>
        <taxon>Bacteria</taxon>
        <taxon>Pseudomonadati</taxon>
        <taxon>Bacteroidota</taxon>
        <taxon>Sphingobacteriia</taxon>
        <taxon>Sphingobacteriales</taxon>
        <taxon>Sphingobacteriaceae</taxon>
        <taxon>Mucilaginibacter</taxon>
    </lineage>
</organism>
<dbReference type="SUPFAM" id="SSF48452">
    <property type="entry name" value="TPR-like"/>
    <property type="match status" value="1"/>
</dbReference>
<dbReference type="Gene3D" id="1.25.40.10">
    <property type="entry name" value="Tetratricopeptide repeat domain"/>
    <property type="match status" value="1"/>
</dbReference>
<reference evidence="7 8" key="1">
    <citation type="submission" date="2019-01" db="EMBL/GenBank/DDBJ databases">
        <authorList>
            <person name="Chen W.-M."/>
        </authorList>
    </citation>
    <scope>NUCLEOTIDE SEQUENCE [LARGE SCALE GENOMIC DNA]</scope>
    <source>
        <strain evidence="7 8">YBJ-36</strain>
    </source>
</reference>
<dbReference type="SUPFAM" id="SSF49464">
    <property type="entry name" value="Carboxypeptidase regulatory domain-like"/>
    <property type="match status" value="1"/>
</dbReference>
<accession>A0A437MUP0</accession>
<dbReference type="EMBL" id="SACK01000002">
    <property type="protein sequence ID" value="RVU01394.1"/>
    <property type="molecule type" value="Genomic_DNA"/>
</dbReference>
<evidence type="ECO:0000256" key="3">
    <source>
        <dbReference type="ARBA" id="ARBA00023237"/>
    </source>
</evidence>
<dbReference type="RefSeq" id="WP_127703769.1">
    <property type="nucleotide sequence ID" value="NZ_SACK01000002.1"/>
</dbReference>
<evidence type="ECO:0000256" key="4">
    <source>
        <dbReference type="PROSITE-ProRule" id="PRU00473"/>
    </source>
</evidence>
<feature type="signal peptide" evidence="5">
    <location>
        <begin position="1"/>
        <end position="23"/>
    </location>
</feature>
<dbReference type="InterPro" id="IPR006664">
    <property type="entry name" value="OMP_bac"/>
</dbReference>
<dbReference type="AlphaFoldDB" id="A0A437MUP0"/>
<dbReference type="PANTHER" id="PTHR30329">
    <property type="entry name" value="STATOR ELEMENT OF FLAGELLAR MOTOR COMPLEX"/>
    <property type="match status" value="1"/>
</dbReference>
<dbReference type="SUPFAM" id="SSF103088">
    <property type="entry name" value="OmpA-like"/>
    <property type="match status" value="1"/>
</dbReference>
<keyword evidence="2 4" id="KW-0472">Membrane</keyword>
<dbReference type="InterPro" id="IPR008969">
    <property type="entry name" value="CarboxyPept-like_regulatory"/>
</dbReference>
<keyword evidence="7" id="KW-0282">Flagellum</keyword>